<sequence length="160" mass="17288">MNFLRKLSCFHKQHPSEIAHPYHNTLPPPKPILAPAKTPSRFPTNTTPSPSTSHDTPESSRATRIASQAPQIPAGLFTNPTVRVVSASPTSELEGDGSASRDKDMPKSPSSWLTTASEESAGLGAERVEDGRKPGGDLRTLPSVKVTMHGDQGKEWYHAR</sequence>
<dbReference type="KEGG" id="ffu:CLAFUR5_11710"/>
<proteinExistence type="predicted"/>
<protein>
    <submittedName>
        <fullName evidence="2">Uncharacterized protein</fullName>
    </submittedName>
</protein>
<organism evidence="2 3">
    <name type="scientific">Passalora fulva</name>
    <name type="common">Tomato leaf mold</name>
    <name type="synonym">Cladosporium fulvum</name>
    <dbReference type="NCBI Taxonomy" id="5499"/>
    <lineage>
        <taxon>Eukaryota</taxon>
        <taxon>Fungi</taxon>
        <taxon>Dikarya</taxon>
        <taxon>Ascomycota</taxon>
        <taxon>Pezizomycotina</taxon>
        <taxon>Dothideomycetes</taxon>
        <taxon>Dothideomycetidae</taxon>
        <taxon>Mycosphaerellales</taxon>
        <taxon>Mycosphaerellaceae</taxon>
        <taxon>Fulvia</taxon>
    </lineage>
</organism>
<dbReference type="EMBL" id="CP090172">
    <property type="protein sequence ID" value="UJO22851.1"/>
    <property type="molecule type" value="Genomic_DNA"/>
</dbReference>
<dbReference type="OMA" id="KSGYHAR"/>
<feature type="region of interest" description="Disordered" evidence="1">
    <location>
        <begin position="17"/>
        <end position="160"/>
    </location>
</feature>
<feature type="compositionally biased region" description="Polar residues" evidence="1">
    <location>
        <begin position="108"/>
        <end position="118"/>
    </location>
</feature>
<accession>A0A9Q8PHY5</accession>
<dbReference type="AlphaFoldDB" id="A0A9Q8PHY5"/>
<dbReference type="GeneID" id="71991588"/>
<name>A0A9Q8PHY5_PASFU</name>
<feature type="compositionally biased region" description="Basic and acidic residues" evidence="1">
    <location>
        <begin position="151"/>
        <end position="160"/>
    </location>
</feature>
<evidence type="ECO:0000313" key="2">
    <source>
        <dbReference type="EMBL" id="UJO22851.1"/>
    </source>
</evidence>
<reference evidence="2" key="1">
    <citation type="submission" date="2021-12" db="EMBL/GenBank/DDBJ databases">
        <authorList>
            <person name="Zaccaron A."/>
            <person name="Stergiopoulos I."/>
        </authorList>
    </citation>
    <scope>NUCLEOTIDE SEQUENCE</scope>
    <source>
        <strain evidence="2">Race5_Kim</strain>
    </source>
</reference>
<feature type="compositionally biased region" description="Basic and acidic residues" evidence="1">
    <location>
        <begin position="126"/>
        <end position="136"/>
    </location>
</feature>
<feature type="compositionally biased region" description="Low complexity" evidence="1">
    <location>
        <begin position="33"/>
        <end position="54"/>
    </location>
</feature>
<evidence type="ECO:0000313" key="3">
    <source>
        <dbReference type="Proteomes" id="UP000756132"/>
    </source>
</evidence>
<reference evidence="2" key="2">
    <citation type="journal article" date="2022" name="Microb. Genom.">
        <title>A chromosome-scale genome assembly of the tomato pathogen Cladosporium fulvum reveals a compartmentalized genome architecture and the presence of a dispensable chromosome.</title>
        <authorList>
            <person name="Zaccaron A.Z."/>
            <person name="Chen L.H."/>
            <person name="Samaras A."/>
            <person name="Stergiopoulos I."/>
        </authorList>
    </citation>
    <scope>NUCLEOTIDE SEQUENCE</scope>
    <source>
        <strain evidence="2">Race5_Kim</strain>
    </source>
</reference>
<dbReference type="Proteomes" id="UP000756132">
    <property type="component" value="Chromosome 10"/>
</dbReference>
<evidence type="ECO:0000256" key="1">
    <source>
        <dbReference type="SAM" id="MobiDB-lite"/>
    </source>
</evidence>
<gene>
    <name evidence="2" type="ORF">CLAFUR5_11710</name>
</gene>
<dbReference type="RefSeq" id="XP_047767217.1">
    <property type="nucleotide sequence ID" value="XM_047910858.1"/>
</dbReference>
<keyword evidence="3" id="KW-1185">Reference proteome</keyword>